<dbReference type="Proteomes" id="UP000515160">
    <property type="component" value="Chromosome 3"/>
</dbReference>
<keyword evidence="2" id="KW-1185">Reference proteome</keyword>
<gene>
    <name evidence="3 4" type="primary">LOC117568457</name>
</gene>
<accession>A0A6P8WRZ7</accession>
<proteinExistence type="predicted"/>
<organism evidence="2 3">
    <name type="scientific">Drosophila albomicans</name>
    <name type="common">Fruit fly</name>
    <dbReference type="NCBI Taxonomy" id="7291"/>
    <lineage>
        <taxon>Eukaryota</taxon>
        <taxon>Metazoa</taxon>
        <taxon>Ecdysozoa</taxon>
        <taxon>Arthropoda</taxon>
        <taxon>Hexapoda</taxon>
        <taxon>Insecta</taxon>
        <taxon>Pterygota</taxon>
        <taxon>Neoptera</taxon>
        <taxon>Endopterygota</taxon>
        <taxon>Diptera</taxon>
        <taxon>Brachycera</taxon>
        <taxon>Muscomorpha</taxon>
        <taxon>Ephydroidea</taxon>
        <taxon>Drosophilidae</taxon>
        <taxon>Drosophila</taxon>
    </lineage>
</organism>
<reference evidence="3 4" key="1">
    <citation type="submission" date="2025-04" db="UniProtKB">
        <authorList>
            <consortium name="RefSeq"/>
        </authorList>
    </citation>
    <scope>IDENTIFICATION</scope>
    <source>
        <strain evidence="3 4">15112-1751.03</strain>
        <tissue evidence="3 4">Whole Adult</tissue>
    </source>
</reference>
<evidence type="ECO:0000313" key="2">
    <source>
        <dbReference type="Proteomes" id="UP000515160"/>
    </source>
</evidence>
<dbReference type="GeneID" id="117568457"/>
<dbReference type="RefSeq" id="XP_051860914.1">
    <property type="nucleotide sequence ID" value="XM_052004954.1"/>
</dbReference>
<dbReference type="AlphaFoldDB" id="A0A6P8WRZ7"/>
<feature type="domain" description="Protein TsetseEP" evidence="1">
    <location>
        <begin position="62"/>
        <end position="179"/>
    </location>
</feature>
<evidence type="ECO:0000313" key="3">
    <source>
        <dbReference type="RefSeq" id="XP_034105024.1"/>
    </source>
</evidence>
<dbReference type="RefSeq" id="XP_034105024.1">
    <property type="nucleotide sequence ID" value="XM_034249133.2"/>
</dbReference>
<protein>
    <submittedName>
        <fullName evidence="3 4">Uncharacterized protein LOC117568457</fullName>
    </submittedName>
</protein>
<name>A0A6P8WRZ7_DROAB</name>
<evidence type="ECO:0000259" key="1">
    <source>
        <dbReference type="Pfam" id="PF05267"/>
    </source>
</evidence>
<dbReference type="OrthoDB" id="7978084at2759"/>
<evidence type="ECO:0000313" key="4">
    <source>
        <dbReference type="RefSeq" id="XP_051860914.1"/>
    </source>
</evidence>
<dbReference type="InterPro" id="IPR007931">
    <property type="entry name" value="TsetseEP"/>
</dbReference>
<sequence>MCAVRIRGIEEVRTRLEYETRRRHWRLFTLLLFPLALQCLHGARGLDVPLALPTAWPDATLDECHDDYQVASANASNHYAFSFQLCELTANETKIDLTIHEELEREQIERGRIEACGNLELCETLDSDLEYFACVRDSGTRNLELMLEINNNATSAHTRLREDYNELQQTFVLCTLEAQVAYMQDMREAYAELQECRQQLYDSQN</sequence>
<dbReference type="Pfam" id="PF05267">
    <property type="entry name" value="DUF725"/>
    <property type="match status" value="1"/>
</dbReference>